<gene>
    <name evidence="1" type="ORF">QYB97_23095</name>
</gene>
<evidence type="ECO:0000313" key="2">
    <source>
        <dbReference type="Proteomes" id="UP001172721"/>
    </source>
</evidence>
<reference evidence="1" key="1">
    <citation type="submission" date="2023-07" db="EMBL/GenBank/DDBJ databases">
        <title>Fictibacillus sp. isolated from freshwater pond.</title>
        <authorList>
            <person name="Kirdat K."/>
            <person name="Bhat A."/>
            <person name="Mourya A."/>
            <person name="Yadav A."/>
        </authorList>
    </citation>
    <scope>NUCLEOTIDE SEQUENCE</scope>
    <source>
        <strain evidence="1">NE201</strain>
    </source>
</reference>
<evidence type="ECO:0000313" key="1">
    <source>
        <dbReference type="EMBL" id="MDN4527368.1"/>
    </source>
</evidence>
<keyword evidence="2" id="KW-1185">Reference proteome</keyword>
<protein>
    <submittedName>
        <fullName evidence="1">Uncharacterized protein</fullName>
    </submittedName>
</protein>
<dbReference type="RefSeq" id="WP_301168358.1">
    <property type="nucleotide sequence ID" value="NZ_JAUHTR010000022.1"/>
</dbReference>
<name>A0ABT8I2X1_9BACL</name>
<comment type="caution">
    <text evidence="1">The sequence shown here is derived from an EMBL/GenBank/DDBJ whole genome shotgun (WGS) entry which is preliminary data.</text>
</comment>
<organism evidence="1 2">
    <name type="scientific">Fictibacillus fluitans</name>
    <dbReference type="NCBI Taxonomy" id="3058422"/>
    <lineage>
        <taxon>Bacteria</taxon>
        <taxon>Bacillati</taxon>
        <taxon>Bacillota</taxon>
        <taxon>Bacilli</taxon>
        <taxon>Bacillales</taxon>
        <taxon>Fictibacillaceae</taxon>
        <taxon>Fictibacillus</taxon>
    </lineage>
</organism>
<dbReference type="EMBL" id="JAUHTR010000022">
    <property type="protein sequence ID" value="MDN4527368.1"/>
    <property type="molecule type" value="Genomic_DNA"/>
</dbReference>
<sequence length="54" mass="6239">MFRLDIPVSVKGKEMYDNGLFMKGETIVVYNQHEVIKDLKYLEKPIPGLELEIG</sequence>
<accession>A0ABT8I2X1</accession>
<dbReference type="Proteomes" id="UP001172721">
    <property type="component" value="Unassembled WGS sequence"/>
</dbReference>
<proteinExistence type="predicted"/>